<dbReference type="WBParaSite" id="PSU_v2.g4661.t1">
    <property type="protein sequence ID" value="PSU_v2.g4661.t1"/>
    <property type="gene ID" value="PSU_v2.g4661"/>
</dbReference>
<evidence type="ECO:0000313" key="2">
    <source>
        <dbReference type="WBParaSite" id="PSU_v2.g4661.t1"/>
    </source>
</evidence>
<accession>A0A914YX27</accession>
<dbReference type="Proteomes" id="UP000887577">
    <property type="component" value="Unplaced"/>
</dbReference>
<name>A0A914YX27_9BILA</name>
<protein>
    <submittedName>
        <fullName evidence="2">Uncharacterized protein</fullName>
    </submittedName>
</protein>
<proteinExistence type="predicted"/>
<sequence>MFQNYTERVDRLTGLNTLDLLEKVKDMTNTLSSFGVPVSQAIGTLHDQGISKIKPDLHDALVLHHNKTMMRFNAMSTQISSMKNSFEGFASELKYEDVSILLS</sequence>
<keyword evidence="1" id="KW-1185">Reference proteome</keyword>
<reference evidence="2" key="1">
    <citation type="submission" date="2022-11" db="UniProtKB">
        <authorList>
            <consortium name="WormBaseParasite"/>
        </authorList>
    </citation>
    <scope>IDENTIFICATION</scope>
</reference>
<organism evidence="1 2">
    <name type="scientific">Panagrolaimus superbus</name>
    <dbReference type="NCBI Taxonomy" id="310955"/>
    <lineage>
        <taxon>Eukaryota</taxon>
        <taxon>Metazoa</taxon>
        <taxon>Ecdysozoa</taxon>
        <taxon>Nematoda</taxon>
        <taxon>Chromadorea</taxon>
        <taxon>Rhabditida</taxon>
        <taxon>Tylenchina</taxon>
        <taxon>Panagrolaimomorpha</taxon>
        <taxon>Panagrolaimoidea</taxon>
        <taxon>Panagrolaimidae</taxon>
        <taxon>Panagrolaimus</taxon>
    </lineage>
</organism>
<evidence type="ECO:0000313" key="1">
    <source>
        <dbReference type="Proteomes" id="UP000887577"/>
    </source>
</evidence>
<dbReference type="AlphaFoldDB" id="A0A914YX27"/>